<comment type="caution">
    <text evidence="2">The sequence shown here is derived from an EMBL/GenBank/DDBJ whole genome shotgun (WGS) entry which is preliminary data.</text>
</comment>
<reference evidence="2" key="2">
    <citation type="submission" date="2021-08" db="EMBL/GenBank/DDBJ databases">
        <authorList>
            <person name="Eriksson T."/>
        </authorList>
    </citation>
    <scope>NUCLEOTIDE SEQUENCE</scope>
    <source>
        <strain evidence="2">Stoneville</strain>
        <tissue evidence="2">Whole head</tissue>
    </source>
</reference>
<dbReference type="AlphaFoldDB" id="A0A8J6HH20"/>
<evidence type="ECO:0000256" key="1">
    <source>
        <dbReference type="SAM" id="MobiDB-lite"/>
    </source>
</evidence>
<dbReference type="Proteomes" id="UP000719412">
    <property type="component" value="Unassembled WGS sequence"/>
</dbReference>
<proteinExistence type="predicted"/>
<keyword evidence="3" id="KW-1185">Reference proteome</keyword>
<sequence>MFKFRGKITLQSSPTSVVKKRENESPKQKPSQDLPQPSLLANHLLMMSPHRRNPPPAASTLPCQIADSSTWQSPSSSPTLRSAAPPTIRNTILVSELAVATRMPQRLDVHQRATRIIAPHDTRAPRFRDKCRLEVY</sequence>
<reference evidence="2" key="1">
    <citation type="journal article" date="2020" name="J Insects Food Feed">
        <title>The yellow mealworm (Tenebrio molitor) genome: a resource for the emerging insects as food and feed industry.</title>
        <authorList>
            <person name="Eriksson T."/>
            <person name="Andere A."/>
            <person name="Kelstrup H."/>
            <person name="Emery V."/>
            <person name="Picard C."/>
        </authorList>
    </citation>
    <scope>NUCLEOTIDE SEQUENCE</scope>
    <source>
        <strain evidence="2">Stoneville</strain>
        <tissue evidence="2">Whole head</tissue>
    </source>
</reference>
<protein>
    <submittedName>
        <fullName evidence="2">Uncharacterized protein</fullName>
    </submittedName>
</protein>
<name>A0A8J6HH20_TENMO</name>
<gene>
    <name evidence="2" type="ORF">GEV33_009278</name>
</gene>
<dbReference type="EMBL" id="JABDTM020025203">
    <property type="protein sequence ID" value="KAH0813513.1"/>
    <property type="molecule type" value="Genomic_DNA"/>
</dbReference>
<accession>A0A8J6HH20</accession>
<feature type="region of interest" description="Disordered" evidence="1">
    <location>
        <begin position="1"/>
        <end position="84"/>
    </location>
</feature>
<feature type="compositionally biased region" description="Low complexity" evidence="1">
    <location>
        <begin position="68"/>
        <end position="79"/>
    </location>
</feature>
<organism evidence="2 3">
    <name type="scientific">Tenebrio molitor</name>
    <name type="common">Yellow mealworm beetle</name>
    <dbReference type="NCBI Taxonomy" id="7067"/>
    <lineage>
        <taxon>Eukaryota</taxon>
        <taxon>Metazoa</taxon>
        <taxon>Ecdysozoa</taxon>
        <taxon>Arthropoda</taxon>
        <taxon>Hexapoda</taxon>
        <taxon>Insecta</taxon>
        <taxon>Pterygota</taxon>
        <taxon>Neoptera</taxon>
        <taxon>Endopterygota</taxon>
        <taxon>Coleoptera</taxon>
        <taxon>Polyphaga</taxon>
        <taxon>Cucujiformia</taxon>
        <taxon>Tenebrionidae</taxon>
        <taxon>Tenebrio</taxon>
    </lineage>
</organism>
<evidence type="ECO:0000313" key="2">
    <source>
        <dbReference type="EMBL" id="KAH0813513.1"/>
    </source>
</evidence>
<evidence type="ECO:0000313" key="3">
    <source>
        <dbReference type="Proteomes" id="UP000719412"/>
    </source>
</evidence>